<accession>A0ABR4EDL6</accession>
<dbReference type="EMBL" id="JBAWTH010000066">
    <property type="protein sequence ID" value="KAL2280538.1"/>
    <property type="molecule type" value="Genomic_DNA"/>
</dbReference>
<proteinExistence type="predicted"/>
<protein>
    <submittedName>
        <fullName evidence="3">Uncharacterized protein</fullName>
    </submittedName>
</protein>
<dbReference type="PANTHER" id="PTHR45615:SF40">
    <property type="entry name" value="MYOSIN HEAVY CHAIN, NON-MUSCLE"/>
    <property type="match status" value="1"/>
</dbReference>
<dbReference type="PANTHER" id="PTHR45615">
    <property type="entry name" value="MYOSIN HEAVY CHAIN, NON-MUSCLE"/>
    <property type="match status" value="1"/>
</dbReference>
<comment type="caution">
    <text evidence="3">The sequence shown here is derived from an EMBL/GenBank/DDBJ whole genome shotgun (WGS) entry which is preliminary data.</text>
</comment>
<organism evidence="3 4">
    <name type="scientific">Diaporthe vaccinii</name>
    <dbReference type="NCBI Taxonomy" id="105482"/>
    <lineage>
        <taxon>Eukaryota</taxon>
        <taxon>Fungi</taxon>
        <taxon>Dikarya</taxon>
        <taxon>Ascomycota</taxon>
        <taxon>Pezizomycotina</taxon>
        <taxon>Sordariomycetes</taxon>
        <taxon>Sordariomycetidae</taxon>
        <taxon>Diaporthales</taxon>
        <taxon>Diaporthaceae</taxon>
        <taxon>Diaporthe</taxon>
        <taxon>Diaporthe eres species complex</taxon>
    </lineage>
</organism>
<evidence type="ECO:0000313" key="3">
    <source>
        <dbReference type="EMBL" id="KAL2280538.1"/>
    </source>
</evidence>
<name>A0ABR4EDL6_9PEZI</name>
<sequence>MMSSSRVLSKRKHEQGTDNTDKNEDCVASQPTRESHTVDKCNPSDPQPDGPPALCQSPMPVRSDIGVTTRLRTATSVKRRKHSASDQSLRPDASKADAVVEEHQSWPELDELRNRIQELEEERNDYRDSLHNETEKAMKKGRQLLLLQARTATTKEQKDGTTIRQQPSPNHKDESTDRIIGPADAAQQQETPTERSILSGKTGVCRERSASFCSVLEHELQKQVEDLRTRLSEAEREIADRVAQVLKLLKYKWQDEQFAAQSRVVRKDDCKLAQATKVPPDSPGKATALLKRGPSDGLDSQRMSLDSTRVKLLHGTNNRLTEKLRKCCAAGSKLQTEVRELRARLEATVRSRDDIATTLQDASQSHEREKVTLEDRLRSLESALSQANLNIEQLNKGKPSLSSLQILDESRDILARLQASHDLRQRILVEELKSSRSKNEHLEAEKSSLAENLPELKERLKTLGLNISESQLQLRTAESKISLLQTTAQSLESGVRDTATKHAEDVNTLEVRIKELSESLNQAATEVAKRDEELCALRAASLEKERALQEAQENHKNAAETLAAKTCEASKADAEIARLRHFEYAVTEHDRAVKRLEQGREETFRQQQERLASLTEARTQIIRQRDQNRELQRRIEALERRVQEPETARKEDEARFTQFLLSVETQIGRQIEEPGGDLGAAPEIHRPDDATLKQLEDRLQKKLDMIEHELKWYSDDRATIYNEYRLLEQWRNEMVNNVAARLSTTTGSR</sequence>
<gene>
    <name evidence="3" type="ORF">FJTKL_12512</name>
</gene>
<feature type="coiled-coil region" evidence="1">
    <location>
        <begin position="217"/>
        <end position="244"/>
    </location>
</feature>
<dbReference type="EMBL" id="JBAWTH010000066">
    <property type="protein sequence ID" value="KAL2280537.1"/>
    <property type="molecule type" value="Genomic_DNA"/>
</dbReference>
<feature type="region of interest" description="Disordered" evidence="2">
    <location>
        <begin position="1"/>
        <end position="96"/>
    </location>
</feature>
<feature type="coiled-coil region" evidence="1">
    <location>
        <begin position="425"/>
        <end position="459"/>
    </location>
</feature>
<feature type="coiled-coil region" evidence="1">
    <location>
        <begin position="506"/>
        <end position="568"/>
    </location>
</feature>
<keyword evidence="4" id="KW-1185">Reference proteome</keyword>
<evidence type="ECO:0000256" key="2">
    <source>
        <dbReference type="SAM" id="MobiDB-lite"/>
    </source>
</evidence>
<feature type="coiled-coil region" evidence="1">
    <location>
        <begin position="356"/>
        <end position="397"/>
    </location>
</feature>
<feature type="region of interest" description="Disordered" evidence="2">
    <location>
        <begin position="152"/>
        <end position="177"/>
    </location>
</feature>
<evidence type="ECO:0000313" key="4">
    <source>
        <dbReference type="Proteomes" id="UP001600888"/>
    </source>
</evidence>
<feature type="coiled-coil region" evidence="1">
    <location>
        <begin position="109"/>
        <end position="136"/>
    </location>
</feature>
<feature type="compositionally biased region" description="Basic and acidic residues" evidence="2">
    <location>
        <begin position="14"/>
        <end position="25"/>
    </location>
</feature>
<keyword evidence="1" id="KW-0175">Coiled coil</keyword>
<feature type="region of interest" description="Disordered" evidence="2">
    <location>
        <begin position="275"/>
        <end position="302"/>
    </location>
</feature>
<evidence type="ECO:0000256" key="1">
    <source>
        <dbReference type="SAM" id="Coils"/>
    </source>
</evidence>
<reference evidence="3 4" key="1">
    <citation type="submission" date="2024-03" db="EMBL/GenBank/DDBJ databases">
        <title>A high-quality draft genome sequence of Diaporthe vaccinii, a causative agent of upright dieback and viscid rot disease in cranberry plants.</title>
        <authorList>
            <person name="Sarrasin M."/>
            <person name="Lang B.F."/>
            <person name="Burger G."/>
        </authorList>
    </citation>
    <scope>NUCLEOTIDE SEQUENCE [LARGE SCALE GENOMIC DNA]</scope>
    <source>
        <strain evidence="3 4">IS7</strain>
    </source>
</reference>
<dbReference type="EMBL" id="JBAWTH010000066">
    <property type="protein sequence ID" value="KAL2280539.1"/>
    <property type="molecule type" value="Genomic_DNA"/>
</dbReference>
<feature type="coiled-coil region" evidence="1">
    <location>
        <begin position="614"/>
        <end position="648"/>
    </location>
</feature>
<dbReference type="Proteomes" id="UP001600888">
    <property type="component" value="Unassembled WGS sequence"/>
</dbReference>